<sequence length="482" mass="53420">MINPLYQYHECHPPPTHRRLPRHHSILHASCQDSSLSSAEKTHQSLSATALPVASSLTTPRNHDPLLKYLVLEEDNVRGTSRPLPITTIGYQDHFSLAAPSLTPTDTLRLPSEEGDVTGKLQQVPCVPHCRGHTPRGFFVKGAETRNLKALKESWCESVSSSATFSRPRRKSLTRTPSVQTQLVSLPATYTHSFCRSSFRRPIALPSTNLHHNDNHELSPPTARLLVASEAADGWCWKGDASVDPRSLFPLKGMTGRGRGDPHDTCVSDFSLSTSWSDEGEDAYWTPSEGSEGSFHDLGWSDESEASSLEHSWNDRSEGGEIIYHRCARNERLFVESQWSEESINEAKWSDGSESSFHEARWSEDFEGVSQAVSLSDSGIDGDTDHAEETEQQRGTDGDQEDRLREGAGGKAQDNRDSGVAYRWLNSFWSLEIGSSRPSAGENLVVTASRCLGRYLRRQRPSSPVRSPEAPLLPQVRPPPCA</sequence>
<keyword evidence="3" id="KW-1185">Reference proteome</keyword>
<feature type="region of interest" description="Disordered" evidence="1">
    <location>
        <begin position="457"/>
        <end position="482"/>
    </location>
</feature>
<evidence type="ECO:0000313" key="3">
    <source>
        <dbReference type="Proteomes" id="UP000324222"/>
    </source>
</evidence>
<evidence type="ECO:0000256" key="1">
    <source>
        <dbReference type="SAM" id="MobiDB-lite"/>
    </source>
</evidence>
<feature type="region of interest" description="Disordered" evidence="1">
    <location>
        <begin position="281"/>
        <end position="302"/>
    </location>
</feature>
<proteinExistence type="predicted"/>
<protein>
    <submittedName>
        <fullName evidence="2">Uncharacterized protein</fullName>
    </submittedName>
</protein>
<reference evidence="2 3" key="1">
    <citation type="submission" date="2019-05" db="EMBL/GenBank/DDBJ databases">
        <title>Another draft genome of Portunus trituberculatus and its Hox gene families provides insights of decapod evolution.</title>
        <authorList>
            <person name="Jeong J.-H."/>
            <person name="Song I."/>
            <person name="Kim S."/>
            <person name="Choi T."/>
            <person name="Kim D."/>
            <person name="Ryu S."/>
            <person name="Kim W."/>
        </authorList>
    </citation>
    <scope>NUCLEOTIDE SEQUENCE [LARGE SCALE GENOMIC DNA]</scope>
    <source>
        <tissue evidence="2">Muscle</tissue>
    </source>
</reference>
<organism evidence="2 3">
    <name type="scientific">Portunus trituberculatus</name>
    <name type="common">Swimming crab</name>
    <name type="synonym">Neptunus trituberculatus</name>
    <dbReference type="NCBI Taxonomy" id="210409"/>
    <lineage>
        <taxon>Eukaryota</taxon>
        <taxon>Metazoa</taxon>
        <taxon>Ecdysozoa</taxon>
        <taxon>Arthropoda</taxon>
        <taxon>Crustacea</taxon>
        <taxon>Multicrustacea</taxon>
        <taxon>Malacostraca</taxon>
        <taxon>Eumalacostraca</taxon>
        <taxon>Eucarida</taxon>
        <taxon>Decapoda</taxon>
        <taxon>Pleocyemata</taxon>
        <taxon>Brachyura</taxon>
        <taxon>Eubrachyura</taxon>
        <taxon>Portunoidea</taxon>
        <taxon>Portunidae</taxon>
        <taxon>Portuninae</taxon>
        <taxon>Portunus</taxon>
    </lineage>
</organism>
<feature type="region of interest" description="Disordered" evidence="1">
    <location>
        <begin position="375"/>
        <end position="416"/>
    </location>
</feature>
<comment type="caution">
    <text evidence="2">The sequence shown here is derived from an EMBL/GenBank/DDBJ whole genome shotgun (WGS) entry which is preliminary data.</text>
</comment>
<dbReference type="Proteomes" id="UP000324222">
    <property type="component" value="Unassembled WGS sequence"/>
</dbReference>
<dbReference type="AlphaFoldDB" id="A0A5B7G5W5"/>
<dbReference type="EMBL" id="VSRR010012276">
    <property type="protein sequence ID" value="MPC54332.1"/>
    <property type="molecule type" value="Genomic_DNA"/>
</dbReference>
<gene>
    <name evidence="2" type="ORF">E2C01_048242</name>
</gene>
<feature type="compositionally biased region" description="Basic and acidic residues" evidence="1">
    <location>
        <begin position="383"/>
        <end position="416"/>
    </location>
</feature>
<evidence type="ECO:0000313" key="2">
    <source>
        <dbReference type="EMBL" id="MPC54332.1"/>
    </source>
</evidence>
<dbReference type="OrthoDB" id="10004999at2759"/>
<name>A0A5B7G5W5_PORTR</name>
<accession>A0A5B7G5W5</accession>